<comment type="caution">
    <text evidence="2">The sequence shown here is derived from an EMBL/GenBank/DDBJ whole genome shotgun (WGS) entry which is preliminary data.</text>
</comment>
<reference evidence="2 3" key="1">
    <citation type="journal article" date="2021" name="Elife">
        <title>Chloroplast acquisition without the gene transfer in kleptoplastic sea slugs, Plakobranchus ocellatus.</title>
        <authorList>
            <person name="Maeda T."/>
            <person name="Takahashi S."/>
            <person name="Yoshida T."/>
            <person name="Shimamura S."/>
            <person name="Takaki Y."/>
            <person name="Nagai Y."/>
            <person name="Toyoda A."/>
            <person name="Suzuki Y."/>
            <person name="Arimoto A."/>
            <person name="Ishii H."/>
            <person name="Satoh N."/>
            <person name="Nishiyama T."/>
            <person name="Hasebe M."/>
            <person name="Maruyama T."/>
            <person name="Minagawa J."/>
            <person name="Obokata J."/>
            <person name="Shigenobu S."/>
        </authorList>
    </citation>
    <scope>NUCLEOTIDE SEQUENCE [LARGE SCALE GENOMIC DNA]</scope>
</reference>
<evidence type="ECO:0000256" key="1">
    <source>
        <dbReference type="SAM" id="MobiDB-lite"/>
    </source>
</evidence>
<dbReference type="Proteomes" id="UP000735302">
    <property type="component" value="Unassembled WGS sequence"/>
</dbReference>
<organism evidence="2 3">
    <name type="scientific">Plakobranchus ocellatus</name>
    <dbReference type="NCBI Taxonomy" id="259542"/>
    <lineage>
        <taxon>Eukaryota</taxon>
        <taxon>Metazoa</taxon>
        <taxon>Spiralia</taxon>
        <taxon>Lophotrochozoa</taxon>
        <taxon>Mollusca</taxon>
        <taxon>Gastropoda</taxon>
        <taxon>Heterobranchia</taxon>
        <taxon>Euthyneura</taxon>
        <taxon>Panpulmonata</taxon>
        <taxon>Sacoglossa</taxon>
        <taxon>Placobranchoidea</taxon>
        <taxon>Plakobranchidae</taxon>
        <taxon>Plakobranchus</taxon>
    </lineage>
</organism>
<proteinExistence type="predicted"/>
<dbReference type="EMBL" id="BLXT01008612">
    <property type="protein sequence ID" value="GFO50510.1"/>
    <property type="molecule type" value="Genomic_DNA"/>
</dbReference>
<evidence type="ECO:0000313" key="2">
    <source>
        <dbReference type="EMBL" id="GFO50510.1"/>
    </source>
</evidence>
<accession>A0AAV4E2P4</accession>
<protein>
    <submittedName>
        <fullName evidence="2">Uncharacterized protein</fullName>
    </submittedName>
</protein>
<evidence type="ECO:0000313" key="3">
    <source>
        <dbReference type="Proteomes" id="UP000735302"/>
    </source>
</evidence>
<sequence length="108" mass="12659">MLDYIQILDLDLDIDKNFQTYLKGDHGSDKDRDDDENNVPRSKSLAWNRWEHIQLTKQLTYKQELRSDLEDKQNRCEKTVQTKQQIGEKGPATFSSKLKIPPFSTVMS</sequence>
<feature type="region of interest" description="Disordered" evidence="1">
    <location>
        <begin position="79"/>
        <end position="108"/>
    </location>
</feature>
<dbReference type="AlphaFoldDB" id="A0AAV4E2P4"/>
<gene>
    <name evidence="2" type="ORF">PoB_007701500</name>
</gene>
<name>A0AAV4E2P4_9GAST</name>
<keyword evidence="3" id="KW-1185">Reference proteome</keyword>